<sequence>MAPAIHHIELWTTDLEASRPQFEWLLTSLGWEPDPVPGWDSGMIWRAATGEYLVLEQSPAVSGPLDRMHAGVNHLALTTPERDLLDRLRDEAPRRGWTHLFPDRYPHAGGPDSTALYLENTEGFEVEIVVIPVPPSQPQ</sequence>
<dbReference type="Proteomes" id="UP000280819">
    <property type="component" value="Unassembled WGS sequence"/>
</dbReference>
<gene>
    <name evidence="2" type="ORF">EII34_13105</name>
</gene>
<dbReference type="RefSeq" id="WP_124845611.1">
    <property type="nucleotide sequence ID" value="NZ_RQZG01000017.1"/>
</dbReference>
<organism evidence="2 3">
    <name type="scientific">Arachnia propionica</name>
    <dbReference type="NCBI Taxonomy" id="1750"/>
    <lineage>
        <taxon>Bacteria</taxon>
        <taxon>Bacillati</taxon>
        <taxon>Actinomycetota</taxon>
        <taxon>Actinomycetes</taxon>
        <taxon>Propionibacteriales</taxon>
        <taxon>Propionibacteriaceae</taxon>
        <taxon>Arachnia</taxon>
    </lineage>
</organism>
<evidence type="ECO:0000313" key="2">
    <source>
        <dbReference type="EMBL" id="RRD03736.1"/>
    </source>
</evidence>
<dbReference type="SUPFAM" id="SSF54593">
    <property type="entry name" value="Glyoxalase/Bleomycin resistance protein/Dihydroxybiphenyl dioxygenase"/>
    <property type="match status" value="1"/>
</dbReference>
<comment type="caution">
    <text evidence="2">The sequence shown here is derived from an EMBL/GenBank/DDBJ whole genome shotgun (WGS) entry which is preliminary data.</text>
</comment>
<proteinExistence type="predicted"/>
<dbReference type="InterPro" id="IPR029068">
    <property type="entry name" value="Glyas_Bleomycin-R_OHBP_Dase"/>
</dbReference>
<dbReference type="PROSITE" id="PS51819">
    <property type="entry name" value="VOC"/>
    <property type="match status" value="1"/>
</dbReference>
<dbReference type="InterPro" id="IPR037523">
    <property type="entry name" value="VOC_core"/>
</dbReference>
<dbReference type="EMBL" id="RQZG01000017">
    <property type="protein sequence ID" value="RRD03736.1"/>
    <property type="molecule type" value="Genomic_DNA"/>
</dbReference>
<reference evidence="2 3" key="1">
    <citation type="submission" date="2018-11" db="EMBL/GenBank/DDBJ databases">
        <title>Genomes From Bacteria Associated with the Canine Oral Cavity: a Test Case for Automated Genome-Based Taxonomic Assignment.</title>
        <authorList>
            <person name="Coil D.A."/>
            <person name="Jospin G."/>
            <person name="Darling A.E."/>
            <person name="Wallis C."/>
            <person name="Davis I.J."/>
            <person name="Harris S."/>
            <person name="Eisen J.A."/>
            <person name="Holcombe L.J."/>
            <person name="O'Flynn C."/>
        </authorList>
    </citation>
    <scope>NUCLEOTIDE SEQUENCE [LARGE SCALE GENOMIC DNA]</scope>
    <source>
        <strain evidence="2 3">OH887_COT-365</strain>
    </source>
</reference>
<name>A0A3P1T4J9_9ACTN</name>
<protein>
    <submittedName>
        <fullName evidence="2">Glyoxalase</fullName>
    </submittedName>
</protein>
<feature type="domain" description="VOC" evidence="1">
    <location>
        <begin position="4"/>
        <end position="131"/>
    </location>
</feature>
<accession>A0A3P1T4J9</accession>
<dbReference type="AlphaFoldDB" id="A0A3P1T4J9"/>
<dbReference type="OrthoDB" id="5296884at2"/>
<evidence type="ECO:0000313" key="3">
    <source>
        <dbReference type="Proteomes" id="UP000280819"/>
    </source>
</evidence>
<dbReference type="Gene3D" id="3.10.180.10">
    <property type="entry name" value="2,3-Dihydroxybiphenyl 1,2-Dioxygenase, domain 1"/>
    <property type="match status" value="1"/>
</dbReference>
<evidence type="ECO:0000259" key="1">
    <source>
        <dbReference type="PROSITE" id="PS51819"/>
    </source>
</evidence>